<reference evidence="2" key="1">
    <citation type="submission" date="2016-07" db="EMBL/GenBank/DDBJ databases">
        <title>Frankia sp. NRRL B-16219 Genome sequencing.</title>
        <authorList>
            <person name="Ghodhbane-Gtari F."/>
            <person name="Swanson E."/>
            <person name="Gueddou A."/>
            <person name="Louati M."/>
            <person name="Nouioui I."/>
            <person name="Hezbri K."/>
            <person name="Abebe-Akele F."/>
            <person name="Simpson S."/>
            <person name="Morris K."/>
            <person name="Thomas K."/>
            <person name="Gtari M."/>
            <person name="Tisa L.S."/>
        </authorList>
    </citation>
    <scope>NUCLEOTIDE SEQUENCE [LARGE SCALE GENOMIC DNA]</scope>
    <source>
        <strain evidence="2">NRRL B-16219</strain>
    </source>
</reference>
<name>A0A1S1Q4C1_9ACTN</name>
<dbReference type="Proteomes" id="UP000179769">
    <property type="component" value="Unassembled WGS sequence"/>
</dbReference>
<proteinExistence type="predicted"/>
<gene>
    <name evidence="1" type="ORF">BBK14_18540</name>
</gene>
<accession>A0A1S1Q4C1</accession>
<sequence length="222" mass="23764">MTQSGTAGDARVADRLMFLMIALQERANRALVEELHDGPMQELTGILLSLASLRRGLPAEAAAQIIQIETRLRDAAAALHRPQPPFRPGNGPRQMLELGLTQRVEGVLVDRLYTSLDIDVAPPALAEVAVVLATVQLLLQESDPLERPARALVAVRSSAEHVELALRVAYADGFRPDAATAGRLERLRQVADVLGARLSPDAVTSAWSAAVRLPRAPSQAGG</sequence>
<organism evidence="1 2">
    <name type="scientific">Parafrankia soli</name>
    <dbReference type="NCBI Taxonomy" id="2599596"/>
    <lineage>
        <taxon>Bacteria</taxon>
        <taxon>Bacillati</taxon>
        <taxon>Actinomycetota</taxon>
        <taxon>Actinomycetes</taxon>
        <taxon>Frankiales</taxon>
        <taxon>Frankiaceae</taxon>
        <taxon>Parafrankia</taxon>
    </lineage>
</organism>
<keyword evidence="2" id="KW-1185">Reference proteome</keyword>
<dbReference type="EMBL" id="MAXA01000215">
    <property type="protein sequence ID" value="OHV27962.1"/>
    <property type="molecule type" value="Genomic_DNA"/>
</dbReference>
<evidence type="ECO:0000313" key="2">
    <source>
        <dbReference type="Proteomes" id="UP000179769"/>
    </source>
</evidence>
<dbReference type="RefSeq" id="WP_071064065.1">
    <property type="nucleotide sequence ID" value="NZ_MAXA01000215.1"/>
</dbReference>
<protein>
    <submittedName>
        <fullName evidence="1">Uncharacterized protein</fullName>
    </submittedName>
</protein>
<dbReference type="OrthoDB" id="5243952at2"/>
<comment type="caution">
    <text evidence="1">The sequence shown here is derived from an EMBL/GenBank/DDBJ whole genome shotgun (WGS) entry which is preliminary data.</text>
</comment>
<dbReference type="AlphaFoldDB" id="A0A1S1Q4C1"/>
<evidence type="ECO:0000313" key="1">
    <source>
        <dbReference type="EMBL" id="OHV27962.1"/>
    </source>
</evidence>